<feature type="compositionally biased region" description="Basic and acidic residues" evidence="1">
    <location>
        <begin position="41"/>
        <end position="50"/>
    </location>
</feature>
<evidence type="ECO:0000313" key="3">
    <source>
        <dbReference type="Proteomes" id="UP000263642"/>
    </source>
</evidence>
<accession>A0A3D3RF77</accession>
<protein>
    <submittedName>
        <fullName evidence="2">Uncharacterized protein</fullName>
    </submittedName>
</protein>
<organism evidence="2 3">
    <name type="scientific">Gimesia maris</name>
    <dbReference type="NCBI Taxonomy" id="122"/>
    <lineage>
        <taxon>Bacteria</taxon>
        <taxon>Pseudomonadati</taxon>
        <taxon>Planctomycetota</taxon>
        <taxon>Planctomycetia</taxon>
        <taxon>Planctomycetales</taxon>
        <taxon>Planctomycetaceae</taxon>
        <taxon>Gimesia</taxon>
    </lineage>
</organism>
<name>A0A3D3RF77_9PLAN</name>
<proteinExistence type="predicted"/>
<gene>
    <name evidence="2" type="ORF">DIT97_25790</name>
</gene>
<reference evidence="2 3" key="1">
    <citation type="journal article" date="2018" name="Nat. Biotechnol.">
        <title>A standardized bacterial taxonomy based on genome phylogeny substantially revises the tree of life.</title>
        <authorList>
            <person name="Parks D.H."/>
            <person name="Chuvochina M."/>
            <person name="Waite D.W."/>
            <person name="Rinke C."/>
            <person name="Skarshewski A."/>
            <person name="Chaumeil P.A."/>
            <person name="Hugenholtz P."/>
        </authorList>
    </citation>
    <scope>NUCLEOTIDE SEQUENCE [LARGE SCALE GENOMIC DNA]</scope>
    <source>
        <strain evidence="2">UBA9375</strain>
    </source>
</reference>
<evidence type="ECO:0000313" key="2">
    <source>
        <dbReference type="EMBL" id="HCO26260.1"/>
    </source>
</evidence>
<dbReference type="Proteomes" id="UP000263642">
    <property type="component" value="Unassembled WGS sequence"/>
</dbReference>
<dbReference type="RefSeq" id="WP_002647663.1">
    <property type="nucleotide sequence ID" value="NZ_CAXBMG010000011.1"/>
</dbReference>
<evidence type="ECO:0000256" key="1">
    <source>
        <dbReference type="SAM" id="MobiDB-lite"/>
    </source>
</evidence>
<feature type="region of interest" description="Disordered" evidence="1">
    <location>
        <begin position="40"/>
        <end position="74"/>
    </location>
</feature>
<comment type="caution">
    <text evidence="2">The sequence shown here is derived from an EMBL/GenBank/DDBJ whole genome shotgun (WGS) entry which is preliminary data.</text>
</comment>
<sequence>MHIVIDIRTSNQVGNDICCYHVVRGFHYFDALLRVVSPAHAKHDDPDRHGGLPLVSTRDYQSDGPQIPDDFDSN</sequence>
<dbReference type="AlphaFoldDB" id="A0A3D3RF77"/>
<dbReference type="EMBL" id="DQAY01000154">
    <property type="protein sequence ID" value="HCO26260.1"/>
    <property type="molecule type" value="Genomic_DNA"/>
</dbReference>